<proteinExistence type="predicted"/>
<reference evidence="2 3" key="1">
    <citation type="submission" date="2021-01" db="EMBL/GenBank/DDBJ databases">
        <title>Whole genome shotgun sequence of Microbispora siamensis NBRC 104113.</title>
        <authorList>
            <person name="Komaki H."/>
            <person name="Tamura T."/>
        </authorList>
    </citation>
    <scope>NUCLEOTIDE SEQUENCE [LARGE SCALE GENOMIC DNA]</scope>
    <source>
        <strain evidence="2 3">NBRC 104113</strain>
    </source>
</reference>
<feature type="region of interest" description="Disordered" evidence="1">
    <location>
        <begin position="168"/>
        <end position="190"/>
    </location>
</feature>
<accession>A0ABQ4H232</accession>
<name>A0ABQ4H232_9ACTN</name>
<gene>
    <name evidence="2" type="ORF">Msi02_85610</name>
</gene>
<keyword evidence="3" id="KW-1185">Reference proteome</keyword>
<sequence>MVATGRLLLSYCAGRMEGAGPLIGAIQCVNPSLAHAARVLHLSVLGRRMEARVLAAEGWRAPACDWSPLSTTCLQGAAQAAVGDAPACRDTYSALLPYSGRILTGLGRAMAGPVDWYLALLASAMGDHLRAAEHLSALEQTAERTGLTWWRHRARTAGWTVRRPLRIPHRPAGSAARGRRRADAPLLGRS</sequence>
<dbReference type="EMBL" id="BOOF01000120">
    <property type="protein sequence ID" value="GIH67744.1"/>
    <property type="molecule type" value="Genomic_DNA"/>
</dbReference>
<protein>
    <submittedName>
        <fullName evidence="2">Uncharacterized protein</fullName>
    </submittedName>
</protein>
<evidence type="ECO:0000256" key="1">
    <source>
        <dbReference type="SAM" id="MobiDB-lite"/>
    </source>
</evidence>
<comment type="caution">
    <text evidence="2">The sequence shown here is derived from an EMBL/GenBank/DDBJ whole genome shotgun (WGS) entry which is preliminary data.</text>
</comment>
<dbReference type="Proteomes" id="UP000660454">
    <property type="component" value="Unassembled WGS sequence"/>
</dbReference>
<organism evidence="2 3">
    <name type="scientific">Microbispora siamensis</name>
    <dbReference type="NCBI Taxonomy" id="564413"/>
    <lineage>
        <taxon>Bacteria</taxon>
        <taxon>Bacillati</taxon>
        <taxon>Actinomycetota</taxon>
        <taxon>Actinomycetes</taxon>
        <taxon>Streptosporangiales</taxon>
        <taxon>Streptosporangiaceae</taxon>
        <taxon>Microbispora</taxon>
    </lineage>
</organism>
<evidence type="ECO:0000313" key="3">
    <source>
        <dbReference type="Proteomes" id="UP000660454"/>
    </source>
</evidence>
<evidence type="ECO:0000313" key="2">
    <source>
        <dbReference type="EMBL" id="GIH67744.1"/>
    </source>
</evidence>